<dbReference type="AlphaFoldDB" id="A0A1I4JMK2"/>
<dbReference type="Proteomes" id="UP000199607">
    <property type="component" value="Unassembled WGS sequence"/>
</dbReference>
<sequence length="51" mass="5854">MRLCDHFGVGTDCDSYRDVSPNTMSWGIEMENWEGKGWMGQVPLTARFDPE</sequence>
<evidence type="ECO:0000313" key="2">
    <source>
        <dbReference type="Proteomes" id="UP000199607"/>
    </source>
</evidence>
<gene>
    <name evidence="1" type="ORF">SAMN04487950_4581</name>
</gene>
<organism evidence="1 2">
    <name type="scientific">Halogranum rubrum</name>
    <dbReference type="NCBI Taxonomy" id="553466"/>
    <lineage>
        <taxon>Archaea</taxon>
        <taxon>Methanobacteriati</taxon>
        <taxon>Methanobacteriota</taxon>
        <taxon>Stenosarchaea group</taxon>
        <taxon>Halobacteria</taxon>
        <taxon>Halobacteriales</taxon>
        <taxon>Haloferacaceae</taxon>
    </lineage>
</organism>
<reference evidence="2" key="1">
    <citation type="submission" date="2016-10" db="EMBL/GenBank/DDBJ databases">
        <authorList>
            <person name="Varghese N."/>
            <person name="Submissions S."/>
        </authorList>
    </citation>
    <scope>NUCLEOTIDE SEQUENCE [LARGE SCALE GENOMIC DNA]</scope>
    <source>
        <strain evidence="2">CGMCC 1.7738</strain>
    </source>
</reference>
<name>A0A1I4JMK2_9EURY</name>
<protein>
    <submittedName>
        <fullName evidence="1">Uncharacterized protein</fullName>
    </submittedName>
</protein>
<evidence type="ECO:0000313" key="1">
    <source>
        <dbReference type="EMBL" id="SFL67714.1"/>
    </source>
</evidence>
<accession>A0A1I4JMK2</accession>
<keyword evidence="2" id="KW-1185">Reference proteome</keyword>
<proteinExistence type="predicted"/>
<dbReference type="EMBL" id="FOTC01000012">
    <property type="protein sequence ID" value="SFL67714.1"/>
    <property type="molecule type" value="Genomic_DNA"/>
</dbReference>